<feature type="compositionally biased region" description="Polar residues" evidence="2">
    <location>
        <begin position="188"/>
        <end position="202"/>
    </location>
</feature>
<evidence type="ECO:0000313" key="5">
    <source>
        <dbReference type="Proteomes" id="UP000217199"/>
    </source>
</evidence>
<dbReference type="STRING" id="2282107.A0A286ULP7"/>
<dbReference type="OrthoDB" id="346910at2759"/>
<feature type="compositionally biased region" description="Low complexity" evidence="2">
    <location>
        <begin position="346"/>
        <end position="360"/>
    </location>
</feature>
<proteinExistence type="predicted"/>
<name>A0A286ULP7_9AGAM</name>
<dbReference type="InParanoid" id="A0A286ULP7"/>
<keyword evidence="1" id="KW-0446">Lipid-binding</keyword>
<feature type="region of interest" description="Disordered" evidence="2">
    <location>
        <begin position="296"/>
        <end position="319"/>
    </location>
</feature>
<dbReference type="SUPFAM" id="SSF47027">
    <property type="entry name" value="Acyl-CoA binding protein"/>
    <property type="match status" value="1"/>
</dbReference>
<feature type="region of interest" description="Disordered" evidence="2">
    <location>
        <begin position="218"/>
        <end position="247"/>
    </location>
</feature>
<dbReference type="Proteomes" id="UP000217199">
    <property type="component" value="Unassembled WGS sequence"/>
</dbReference>
<dbReference type="AlphaFoldDB" id="A0A286ULP7"/>
<protein>
    <submittedName>
        <fullName evidence="4">ACBP-domain-containing</fullName>
    </submittedName>
</protein>
<feature type="region of interest" description="Disordered" evidence="2">
    <location>
        <begin position="149"/>
        <end position="202"/>
    </location>
</feature>
<dbReference type="Pfam" id="PF00887">
    <property type="entry name" value="ACBP"/>
    <property type="match status" value="1"/>
</dbReference>
<dbReference type="InterPro" id="IPR022408">
    <property type="entry name" value="Acyl-CoA-binding_prot_CS"/>
</dbReference>
<dbReference type="PANTHER" id="PTHR23310">
    <property type="entry name" value="ACYL-COA-BINDING PROTEIN, ACBP"/>
    <property type="match status" value="1"/>
</dbReference>
<feature type="compositionally biased region" description="Acidic residues" evidence="2">
    <location>
        <begin position="164"/>
        <end position="173"/>
    </location>
</feature>
<feature type="region of interest" description="Disordered" evidence="2">
    <location>
        <begin position="333"/>
        <end position="372"/>
    </location>
</feature>
<dbReference type="GO" id="GO:0006631">
    <property type="term" value="P:fatty acid metabolic process"/>
    <property type="evidence" value="ECO:0007669"/>
    <property type="project" value="TreeGrafter"/>
</dbReference>
<comment type="caution">
    <text evidence="4">The sequence shown here is derived from an EMBL/GenBank/DDBJ whole genome shotgun (WGS) entry which is preliminary data.</text>
</comment>
<evidence type="ECO:0000256" key="2">
    <source>
        <dbReference type="SAM" id="MobiDB-lite"/>
    </source>
</evidence>
<feature type="region of interest" description="Disordered" evidence="2">
    <location>
        <begin position="113"/>
        <end position="137"/>
    </location>
</feature>
<reference evidence="4 5" key="1">
    <citation type="journal article" date="2017" name="Mol. Ecol.">
        <title>Comparative and population genomic landscape of Phellinus noxius: A hypervariable fungus causing root rot in trees.</title>
        <authorList>
            <person name="Chung C.L."/>
            <person name="Lee T.J."/>
            <person name="Akiba M."/>
            <person name="Lee H.H."/>
            <person name="Kuo T.H."/>
            <person name="Liu D."/>
            <person name="Ke H.M."/>
            <person name="Yokoi T."/>
            <person name="Roa M.B."/>
            <person name="Lu M.J."/>
            <person name="Chang Y.Y."/>
            <person name="Ann P.J."/>
            <person name="Tsai J.N."/>
            <person name="Chen C.Y."/>
            <person name="Tzean S.S."/>
            <person name="Ota Y."/>
            <person name="Hattori T."/>
            <person name="Sahashi N."/>
            <person name="Liou R.F."/>
            <person name="Kikuchi T."/>
            <person name="Tsai I.J."/>
        </authorList>
    </citation>
    <scope>NUCLEOTIDE SEQUENCE [LARGE SCALE GENOMIC DNA]</scope>
    <source>
        <strain evidence="4 5">FFPRI411160</strain>
    </source>
</reference>
<dbReference type="PRINTS" id="PR00689">
    <property type="entry name" value="ACOABINDINGP"/>
</dbReference>
<dbReference type="Gene3D" id="1.20.80.10">
    <property type="match status" value="1"/>
</dbReference>
<feature type="compositionally biased region" description="Polar residues" evidence="2">
    <location>
        <begin position="229"/>
        <end position="241"/>
    </location>
</feature>
<gene>
    <name evidence="4" type="ORF">PNOK_0315000</name>
</gene>
<sequence length="575" mass="63385">MDPQVIDAQFDRAVQIVQSLPKNGPIQTGYEEKLAMYSLYKQATVGNVTGSRPGMWDMLARAKWDAWAKHKDLNPYEAKWQYVEELLRVLRKYSDKTVAQDLVRELEAFENDPSNPVITASYSKSHEDDSSDSEIELEREAHRRRISQSYQNIQQHQQQSIQDSDSEESDSEAEEGKDRLGTGLHGQPVSQNPNLNQSLLGRPQSSLSTQRYRTPLGSFVVSPPLATGGPSTSIHPSQSADMTRHHSQPQIYTQHQRSQSPFIPSHVQDLPHGYISPTMVVPPIQPMPGFETPSAFPGPSPGSTSSILPSTSGTSALGGSSFTNIVPPYPANMYPGHPEYHHSPSHHSNNNSPGQVTQGQGMSGSGSGISTTRTPLERAVENLQGHVTALQERMDILESRLMGGTPFASRSSLSGPVARRGSPHHSSPYGSYYPGLRGGTGPDDSYGYLRKSCWAWLTTSELDEEYFGWDHMGLWCVALKPLAKMTRFLARVVAFLISRRDGGTGGTKFLSPGLAILRRLLLDASFVVLLVYFGRKLWRRSGVRRREVVHALMGVWGAVVGKNVGISKQMVDRGV</sequence>
<dbReference type="PANTHER" id="PTHR23310:SF133">
    <property type="entry name" value="COA BINDING PROTEIN, PUTATIVE (AFU_ORTHOLOGUE AFUA_1G12300)-RELATED"/>
    <property type="match status" value="1"/>
</dbReference>
<feature type="compositionally biased region" description="Low complexity" evidence="2">
    <location>
        <begin position="310"/>
        <end position="319"/>
    </location>
</feature>
<dbReference type="GO" id="GO:0000062">
    <property type="term" value="F:fatty-acyl-CoA binding"/>
    <property type="evidence" value="ECO:0007669"/>
    <property type="project" value="InterPro"/>
</dbReference>
<dbReference type="FunFam" id="1.20.80.10:FF:000010">
    <property type="entry name" value="Acyl-CoA-binding domain-containing protein 5"/>
    <property type="match status" value="1"/>
</dbReference>
<dbReference type="PROSITE" id="PS51228">
    <property type="entry name" value="ACB_2"/>
    <property type="match status" value="1"/>
</dbReference>
<evidence type="ECO:0000256" key="1">
    <source>
        <dbReference type="ARBA" id="ARBA00023121"/>
    </source>
</evidence>
<organism evidence="4 5">
    <name type="scientific">Pyrrhoderma noxium</name>
    <dbReference type="NCBI Taxonomy" id="2282107"/>
    <lineage>
        <taxon>Eukaryota</taxon>
        <taxon>Fungi</taxon>
        <taxon>Dikarya</taxon>
        <taxon>Basidiomycota</taxon>
        <taxon>Agaricomycotina</taxon>
        <taxon>Agaricomycetes</taxon>
        <taxon>Hymenochaetales</taxon>
        <taxon>Hymenochaetaceae</taxon>
        <taxon>Pyrrhoderma</taxon>
    </lineage>
</organism>
<dbReference type="InterPro" id="IPR014352">
    <property type="entry name" value="FERM/acyl-CoA-bd_prot_sf"/>
</dbReference>
<accession>A0A286ULP7</accession>
<dbReference type="EMBL" id="NBII01000003">
    <property type="protein sequence ID" value="PAV20523.1"/>
    <property type="molecule type" value="Genomic_DNA"/>
</dbReference>
<dbReference type="PROSITE" id="PS00880">
    <property type="entry name" value="ACB_1"/>
    <property type="match status" value="1"/>
</dbReference>
<evidence type="ECO:0000313" key="4">
    <source>
        <dbReference type="EMBL" id="PAV20523.1"/>
    </source>
</evidence>
<dbReference type="InterPro" id="IPR000582">
    <property type="entry name" value="Acyl-CoA-binding_protein"/>
</dbReference>
<dbReference type="InterPro" id="IPR035984">
    <property type="entry name" value="Acyl-CoA-binding_sf"/>
</dbReference>
<keyword evidence="5" id="KW-1185">Reference proteome</keyword>
<feature type="domain" description="ACB" evidence="3">
    <location>
        <begin position="6"/>
        <end position="95"/>
    </location>
</feature>
<evidence type="ECO:0000259" key="3">
    <source>
        <dbReference type="PROSITE" id="PS51228"/>
    </source>
</evidence>
<feature type="compositionally biased region" description="Low complexity" evidence="2">
    <location>
        <begin position="149"/>
        <end position="163"/>
    </location>
</feature>